<evidence type="ECO:0000313" key="2">
    <source>
        <dbReference type="EMBL" id="PNJ24630.1"/>
    </source>
</evidence>
<comment type="caution">
    <text evidence="2">The sequence shown here is derived from an EMBL/GenBank/DDBJ whole genome shotgun (WGS) entry which is preliminary data.</text>
</comment>
<name>A0A2J8SV43_PONAB</name>
<dbReference type="PANTHER" id="PTHR14343:SF3">
    <property type="entry name" value="SIMILAR TO PREDICTED GENE ICRFP703B1614Q5.5"/>
    <property type="match status" value="1"/>
</dbReference>
<proteinExistence type="predicted"/>
<reference evidence="2" key="1">
    <citation type="submission" date="2017-12" db="EMBL/GenBank/DDBJ databases">
        <title>High-resolution comparative analysis of great ape genomes.</title>
        <authorList>
            <person name="Pollen A."/>
            <person name="Hastie A."/>
            <person name="Hormozdiari F."/>
            <person name="Dougherty M."/>
            <person name="Liu R."/>
            <person name="Chaisson M."/>
            <person name="Hoppe E."/>
            <person name="Hill C."/>
            <person name="Pang A."/>
            <person name="Hillier L."/>
            <person name="Baker C."/>
            <person name="Armstrong J."/>
            <person name="Shendure J."/>
            <person name="Paten B."/>
            <person name="Wilson R."/>
            <person name="Chao H."/>
            <person name="Schneider V."/>
            <person name="Ventura M."/>
            <person name="Kronenberg Z."/>
            <person name="Murali S."/>
            <person name="Gordon D."/>
            <person name="Cantsilieris S."/>
            <person name="Munson K."/>
            <person name="Nelson B."/>
            <person name="Raja A."/>
            <person name="Underwood J."/>
            <person name="Diekhans M."/>
            <person name="Fiddes I."/>
            <person name="Haussler D."/>
            <person name="Eichler E."/>
        </authorList>
    </citation>
    <scope>NUCLEOTIDE SEQUENCE [LARGE SCALE GENOMIC DNA]</scope>
    <source>
        <strain evidence="2">Susie</strain>
    </source>
</reference>
<organism evidence="2">
    <name type="scientific">Pongo abelii</name>
    <name type="common">Sumatran orangutan</name>
    <name type="synonym">Pongo pygmaeus abelii</name>
    <dbReference type="NCBI Taxonomy" id="9601"/>
    <lineage>
        <taxon>Eukaryota</taxon>
        <taxon>Metazoa</taxon>
        <taxon>Chordata</taxon>
        <taxon>Craniata</taxon>
        <taxon>Vertebrata</taxon>
        <taxon>Euteleostomi</taxon>
        <taxon>Mammalia</taxon>
        <taxon>Eutheria</taxon>
        <taxon>Euarchontoglires</taxon>
        <taxon>Primates</taxon>
        <taxon>Haplorrhini</taxon>
        <taxon>Catarrhini</taxon>
        <taxon>Hominidae</taxon>
        <taxon>Pongo</taxon>
    </lineage>
</organism>
<evidence type="ECO:0000256" key="1">
    <source>
        <dbReference type="SAM" id="MobiDB-lite"/>
    </source>
</evidence>
<dbReference type="PANTHER" id="PTHR14343">
    <property type="entry name" value="VWFA DOMAIN-CONTAINING PROTEIN"/>
    <property type="match status" value="1"/>
</dbReference>
<dbReference type="EMBL" id="NDHI03003540">
    <property type="protein sequence ID" value="PNJ24630.1"/>
    <property type="molecule type" value="Genomic_DNA"/>
</dbReference>
<dbReference type="AlphaFoldDB" id="A0A2J8SV43"/>
<accession>A0A2J8SV43</accession>
<protein>
    <submittedName>
        <fullName evidence="2">C11orf16 isoform 5</fullName>
    </submittedName>
</protein>
<sequence>MPLLKYCSVATSLKAPGWDSAAPPWDLSFPYPFALQAPWLTGHKPLARHASSCPCLHIADPAWQGPGWLGRAGDAANTWVLARKEADGFYYRAQIKAAPEGSAEGSSVATIAPRLREPHR</sequence>
<gene>
    <name evidence="2" type="ORF">CR201_G0039765</name>
</gene>
<feature type="region of interest" description="Disordered" evidence="1">
    <location>
        <begin position="98"/>
        <end position="120"/>
    </location>
</feature>